<evidence type="ECO:0000313" key="2">
    <source>
        <dbReference type="EMBL" id="KAJ6260772.1"/>
    </source>
</evidence>
<name>A0AAD6J2E4_DREDA</name>
<evidence type="ECO:0000313" key="3">
    <source>
        <dbReference type="Proteomes" id="UP001221413"/>
    </source>
</evidence>
<keyword evidence="1" id="KW-0732">Signal</keyword>
<reference evidence="2" key="1">
    <citation type="submission" date="2023-01" db="EMBL/GenBank/DDBJ databases">
        <title>The chitinases involved in constricting ring structure development in the nematode-trapping fungus Drechslerella dactyloides.</title>
        <authorList>
            <person name="Wang R."/>
            <person name="Zhang L."/>
            <person name="Tang P."/>
            <person name="Li S."/>
            <person name="Liang L."/>
        </authorList>
    </citation>
    <scope>NUCLEOTIDE SEQUENCE</scope>
    <source>
        <strain evidence="2">YMF1.00031</strain>
    </source>
</reference>
<evidence type="ECO:0000256" key="1">
    <source>
        <dbReference type="SAM" id="SignalP"/>
    </source>
</evidence>
<feature type="signal peptide" evidence="1">
    <location>
        <begin position="1"/>
        <end position="16"/>
    </location>
</feature>
<sequence length="196" mass="21401">MFLLLLLSASLTLVTCQLQRPPPINNVIIPTLQVTPTARPRLPTTIPTLRPLPPVLVGHLQIVGGLSDGQFVECIYTCIPTQNNVRPGYPVTYDPATQYLLNYHGHVCNQDGASAGNAQTLYFDPLEDLKRHNYTAMEFKLHNGVVLTMDPNPQKSNGGNTAIVVGTPHLAAHHPLSNNYGQLTFVPALRIVPLRG</sequence>
<proteinExistence type="predicted"/>
<gene>
    <name evidence="2" type="ORF">Dda_5001</name>
</gene>
<dbReference type="Proteomes" id="UP001221413">
    <property type="component" value="Unassembled WGS sequence"/>
</dbReference>
<dbReference type="EMBL" id="JAQGDS010000005">
    <property type="protein sequence ID" value="KAJ6260772.1"/>
    <property type="molecule type" value="Genomic_DNA"/>
</dbReference>
<keyword evidence="3" id="KW-1185">Reference proteome</keyword>
<accession>A0AAD6J2E4</accession>
<feature type="chain" id="PRO_5042262411" evidence="1">
    <location>
        <begin position="17"/>
        <end position="196"/>
    </location>
</feature>
<organism evidence="2 3">
    <name type="scientific">Drechslerella dactyloides</name>
    <name type="common">Nematode-trapping fungus</name>
    <name type="synonym">Arthrobotrys dactyloides</name>
    <dbReference type="NCBI Taxonomy" id="74499"/>
    <lineage>
        <taxon>Eukaryota</taxon>
        <taxon>Fungi</taxon>
        <taxon>Dikarya</taxon>
        <taxon>Ascomycota</taxon>
        <taxon>Pezizomycotina</taxon>
        <taxon>Orbiliomycetes</taxon>
        <taxon>Orbiliales</taxon>
        <taxon>Orbiliaceae</taxon>
        <taxon>Drechslerella</taxon>
    </lineage>
</organism>
<protein>
    <submittedName>
        <fullName evidence="2">Uncharacterized protein</fullName>
    </submittedName>
</protein>
<dbReference type="AlphaFoldDB" id="A0AAD6J2E4"/>
<comment type="caution">
    <text evidence="2">The sequence shown here is derived from an EMBL/GenBank/DDBJ whole genome shotgun (WGS) entry which is preliminary data.</text>
</comment>